<keyword evidence="2" id="KW-1185">Reference proteome</keyword>
<evidence type="ECO:0000313" key="2">
    <source>
        <dbReference type="Proteomes" id="UP001163324"/>
    </source>
</evidence>
<comment type="caution">
    <text evidence="1">The sequence shown here is derived from an EMBL/GenBank/DDBJ whole genome shotgun (WGS) entry which is preliminary data.</text>
</comment>
<dbReference type="Proteomes" id="UP001163324">
    <property type="component" value="Chromosome 8"/>
</dbReference>
<sequence length="310" mass="34581">MNSTEPLTKSNLGGLLPMIRAAVFNLIILPWEFTRSNFFTFVVPNTMFGVLGALVPEFAAAQTPGPPSLKEVLLRFPVILAFNWYNVLVFDLGNQYSAESIREDMLNKPWRPIPTGKVTPAWARRSLLLLIPLSMWLNYVLGVWEQAVLIPTLSYLYNDLRGSDEILRDPIISVAYAVANTASLRIAIGGEITSEALAWAKIVSGVILTTMQVQDLKDKAGDSSRGRRTVALLLGDTFSRVSIALFVGAWTLVCARFWGLGFVAFATPGLPALIVIRRVLFLRDTPQDDSKTWKWWCFWTVTLYSLPLLV</sequence>
<proteinExistence type="predicted"/>
<evidence type="ECO:0000313" key="1">
    <source>
        <dbReference type="EMBL" id="KAI9896891.1"/>
    </source>
</evidence>
<gene>
    <name evidence="1" type="ORF">N3K66_007913</name>
</gene>
<organism evidence="1 2">
    <name type="scientific">Trichothecium roseum</name>
    <dbReference type="NCBI Taxonomy" id="47278"/>
    <lineage>
        <taxon>Eukaryota</taxon>
        <taxon>Fungi</taxon>
        <taxon>Dikarya</taxon>
        <taxon>Ascomycota</taxon>
        <taxon>Pezizomycotina</taxon>
        <taxon>Sordariomycetes</taxon>
        <taxon>Hypocreomycetidae</taxon>
        <taxon>Hypocreales</taxon>
        <taxon>Hypocreales incertae sedis</taxon>
        <taxon>Trichothecium</taxon>
    </lineage>
</organism>
<protein>
    <submittedName>
        <fullName evidence="1">Uncharacterized protein</fullName>
    </submittedName>
</protein>
<dbReference type="EMBL" id="CM047947">
    <property type="protein sequence ID" value="KAI9896891.1"/>
    <property type="molecule type" value="Genomic_DNA"/>
</dbReference>
<name>A0ACC0URZ6_9HYPO</name>
<reference evidence="1" key="1">
    <citation type="submission" date="2022-10" db="EMBL/GenBank/DDBJ databases">
        <title>Complete Genome of Trichothecium roseum strain YXFP-22015, a Plant Pathogen Isolated from Citrus.</title>
        <authorList>
            <person name="Wang Y."/>
            <person name="Zhu L."/>
        </authorList>
    </citation>
    <scope>NUCLEOTIDE SEQUENCE</scope>
    <source>
        <strain evidence="1">YXFP-22015</strain>
    </source>
</reference>
<accession>A0ACC0URZ6</accession>